<dbReference type="GO" id="GO:0000139">
    <property type="term" value="C:Golgi membrane"/>
    <property type="evidence" value="ECO:0007669"/>
    <property type="project" value="UniProtKB-SubCell"/>
</dbReference>
<dbReference type="InterPro" id="IPR006895">
    <property type="entry name" value="Znf_Sec23_Sec24"/>
</dbReference>
<keyword evidence="10" id="KW-0333">Golgi apparatus</keyword>
<dbReference type="Pfam" id="PF08033">
    <property type="entry name" value="Sec23_BS"/>
    <property type="match status" value="1"/>
</dbReference>
<dbReference type="GO" id="GO:0090110">
    <property type="term" value="P:COPII-coated vesicle cargo loading"/>
    <property type="evidence" value="ECO:0007669"/>
    <property type="project" value="TreeGrafter"/>
</dbReference>
<dbReference type="GO" id="GO:0006886">
    <property type="term" value="P:intracellular protein transport"/>
    <property type="evidence" value="ECO:0007669"/>
    <property type="project" value="InterPro"/>
</dbReference>
<dbReference type="Gene3D" id="3.40.20.10">
    <property type="entry name" value="Severin"/>
    <property type="match status" value="1"/>
</dbReference>
<dbReference type="AlphaFoldDB" id="A0A835PQY7"/>
<evidence type="ECO:0000256" key="12">
    <source>
        <dbReference type="ARBA" id="ARBA00023329"/>
    </source>
</evidence>
<dbReference type="SUPFAM" id="SSF82919">
    <property type="entry name" value="Zn-finger domain of Sec23/24"/>
    <property type="match status" value="1"/>
</dbReference>
<evidence type="ECO:0000259" key="17">
    <source>
        <dbReference type="Pfam" id="PF04811"/>
    </source>
</evidence>
<dbReference type="SUPFAM" id="SSF81995">
    <property type="entry name" value="beta-sandwich domain of Sec23/24"/>
    <property type="match status" value="1"/>
</dbReference>
<evidence type="ECO:0000313" key="21">
    <source>
        <dbReference type="Proteomes" id="UP000639772"/>
    </source>
</evidence>
<keyword evidence="11 14" id="KW-0472">Membrane</keyword>
<evidence type="ECO:0000256" key="11">
    <source>
        <dbReference type="ARBA" id="ARBA00023136"/>
    </source>
</evidence>
<dbReference type="Gene3D" id="1.20.120.730">
    <property type="entry name" value="Sec23/Sec24 helical domain"/>
    <property type="match status" value="1"/>
</dbReference>
<dbReference type="SUPFAM" id="SSF82754">
    <property type="entry name" value="C-terminal, gelsolin-like domain of Sec23/24"/>
    <property type="match status" value="1"/>
</dbReference>
<dbReference type="PANTHER" id="PTHR11141:SF22">
    <property type="entry name" value="PROTEIN TRANSPORT PROTEIN SEC23 G"/>
    <property type="match status" value="1"/>
</dbReference>
<dbReference type="FunFam" id="3.40.20.10:FF:000041">
    <property type="entry name" value="Protein transport protein SEC23"/>
    <property type="match status" value="1"/>
</dbReference>
<feature type="domain" description="Gelsolin-like" evidence="15">
    <location>
        <begin position="623"/>
        <end position="709"/>
    </location>
</feature>
<dbReference type="GO" id="GO:0030127">
    <property type="term" value="C:COPII vesicle coat"/>
    <property type="evidence" value="ECO:0007669"/>
    <property type="project" value="InterPro"/>
</dbReference>
<evidence type="ECO:0000256" key="6">
    <source>
        <dbReference type="ARBA" id="ARBA00022824"/>
    </source>
</evidence>
<keyword evidence="9 14" id="KW-0653">Protein transport</keyword>
<keyword evidence="7 14" id="KW-0862">Zinc</keyword>
<dbReference type="GO" id="GO:0005789">
    <property type="term" value="C:endoplasmic reticulum membrane"/>
    <property type="evidence" value="ECO:0007669"/>
    <property type="project" value="UniProtKB-SubCell"/>
</dbReference>
<keyword evidence="8 14" id="KW-0931">ER-Golgi transport</keyword>
<dbReference type="PANTHER" id="PTHR11141">
    <property type="entry name" value="PROTEIN TRANSPORT PROTEIN SEC23"/>
    <property type="match status" value="1"/>
</dbReference>
<evidence type="ECO:0000256" key="8">
    <source>
        <dbReference type="ARBA" id="ARBA00022892"/>
    </source>
</evidence>
<dbReference type="Gene3D" id="2.30.30.380">
    <property type="entry name" value="Zn-finger domain of Sec23/24"/>
    <property type="match status" value="1"/>
</dbReference>
<comment type="caution">
    <text evidence="20">The sequence shown here is derived from an EMBL/GenBank/DDBJ whole genome shotgun (WGS) entry which is preliminary data.</text>
</comment>
<dbReference type="FunFam" id="2.60.40.1670:FF:000010">
    <property type="entry name" value="Protein transport protein SEC23"/>
    <property type="match status" value="1"/>
</dbReference>
<keyword evidence="12 14" id="KW-0968">Cytoplasmic vesicle</keyword>
<dbReference type="GO" id="GO:0008270">
    <property type="term" value="F:zinc ion binding"/>
    <property type="evidence" value="ECO:0007669"/>
    <property type="project" value="InterPro"/>
</dbReference>
<evidence type="ECO:0000256" key="4">
    <source>
        <dbReference type="ARBA" id="ARBA00022448"/>
    </source>
</evidence>
<sequence>MDFAELEAVEGLRWPWNAWPPSRTDAATLVIPLSVICTPLMPLEDLPLLPYEPLFCSRCRAALNPYARVDYRSALWVCPFCQQKNIFPRSYAGIADHNLPAELFPTNSTVEYILYKKPNPSPNAPAVPAPGPAFVFVVDVCSAAEELRALKNEILHVVAQLPENALVGLVSFGSMVWVHDLCYTDCSRVVLFCGDRELSSSKIQELLSVSRCQKTAISPSLQRQGFLVPVSEGEFIFSSAIEELLCISEISEGNRPMRATGAAISTSIALLEGCSPSSCGRIMVFTSGLATVGPGMVGETNPSKAIRTHRDIINGNAPLYEKAQNFYQKLAKRLLDRSLVLDVFACSLDQVGVSEMRFPIESSGGLLILAESFESEQFKRCLSYIFKHEGVDHLDMNFDATIELVTTKEVMICGALGPCVSLHSKNSNVSEKEIGQGGTCSWKTSTLTSKTSISFIFQVGDHQPNQAPGPVFFIQFKTRYRRGNGNIHLRVTTAARRWARHVDVVAGFDQEAGAAIMARLAISRAEDYHPRDVIRWLDKMLIRFTAKFGDYVPEDPSTFQLPSGFSLYPQFMYHLRRSPFVDIFNYSPDETAFFRLALNREGVVGSLVMIQPTLFRYSFDGPPVPVVLDISSVSPDVILLFDSFFHVVIHYGLNIARWRKTGCDGYPNRENLKKLLEAPEIDARAVIEGRIPVPKLIKCDQHGSQARFLLARLNPSATQKSTLVDGSEVIFTDDVSLQAFLEHLQSLAVQG</sequence>
<dbReference type="InterPro" id="IPR006900">
    <property type="entry name" value="Sec23/24_helical_dom"/>
</dbReference>
<dbReference type="InterPro" id="IPR012990">
    <property type="entry name" value="Beta-sandwich_Sec23_24"/>
</dbReference>
<dbReference type="Pfam" id="PF00626">
    <property type="entry name" value="Gelsolin"/>
    <property type="match status" value="1"/>
</dbReference>
<evidence type="ECO:0000256" key="7">
    <source>
        <dbReference type="ARBA" id="ARBA00022833"/>
    </source>
</evidence>
<feature type="domain" description="Zinc finger Sec23/Sec24-type" evidence="16">
    <location>
        <begin position="53"/>
        <end position="91"/>
    </location>
</feature>
<dbReference type="InterPro" id="IPR037364">
    <property type="entry name" value="Sec23"/>
</dbReference>
<evidence type="ECO:0000313" key="20">
    <source>
        <dbReference type="EMBL" id="KAG0456766.1"/>
    </source>
</evidence>
<evidence type="ECO:0000256" key="3">
    <source>
        <dbReference type="ARBA" id="ARBA00021212"/>
    </source>
</evidence>
<dbReference type="InterPro" id="IPR036465">
    <property type="entry name" value="vWFA_dom_sf"/>
</dbReference>
<evidence type="ECO:0000259" key="15">
    <source>
        <dbReference type="Pfam" id="PF00626"/>
    </source>
</evidence>
<organism evidence="20 21">
    <name type="scientific">Vanilla planifolia</name>
    <name type="common">Vanilla</name>
    <dbReference type="NCBI Taxonomy" id="51239"/>
    <lineage>
        <taxon>Eukaryota</taxon>
        <taxon>Viridiplantae</taxon>
        <taxon>Streptophyta</taxon>
        <taxon>Embryophyta</taxon>
        <taxon>Tracheophyta</taxon>
        <taxon>Spermatophyta</taxon>
        <taxon>Magnoliopsida</taxon>
        <taxon>Liliopsida</taxon>
        <taxon>Asparagales</taxon>
        <taxon>Orchidaceae</taxon>
        <taxon>Vanilloideae</taxon>
        <taxon>Vanilleae</taxon>
        <taxon>Vanilla</taxon>
    </lineage>
</organism>
<dbReference type="Gene3D" id="2.60.40.1670">
    <property type="entry name" value="beta-sandwich domain of Sec23/24"/>
    <property type="match status" value="1"/>
</dbReference>
<accession>A0A835PQY7</accession>
<keyword evidence="5 14" id="KW-0479">Metal-binding</keyword>
<gene>
    <name evidence="20" type="ORF">HPP92_024554</name>
</gene>
<evidence type="ECO:0000256" key="10">
    <source>
        <dbReference type="ARBA" id="ARBA00023034"/>
    </source>
</evidence>
<dbReference type="InterPro" id="IPR036180">
    <property type="entry name" value="Gelsolin-like_dom_sf"/>
</dbReference>
<dbReference type="GO" id="GO:0005096">
    <property type="term" value="F:GTPase activator activity"/>
    <property type="evidence" value="ECO:0007669"/>
    <property type="project" value="TreeGrafter"/>
</dbReference>
<dbReference type="InterPro" id="IPR006896">
    <property type="entry name" value="Sec23/24_trunk_dom"/>
</dbReference>
<dbReference type="Gene3D" id="3.40.50.410">
    <property type="entry name" value="von Willebrand factor, type A domain"/>
    <property type="match status" value="1"/>
</dbReference>
<evidence type="ECO:0000259" key="16">
    <source>
        <dbReference type="Pfam" id="PF04810"/>
    </source>
</evidence>
<evidence type="ECO:0000256" key="5">
    <source>
        <dbReference type="ARBA" id="ARBA00022723"/>
    </source>
</evidence>
<feature type="domain" description="Sec23/Sec24 beta-sandwich" evidence="19">
    <location>
        <begin position="398"/>
        <end position="499"/>
    </location>
</feature>
<protein>
    <recommendedName>
        <fullName evidence="3 14">Protein transport protein SEC23</fullName>
    </recommendedName>
</protein>
<name>A0A835PQY7_VANPL</name>
<evidence type="ECO:0000256" key="1">
    <source>
        <dbReference type="ARBA" id="ARBA00004255"/>
    </source>
</evidence>
<evidence type="ECO:0000256" key="9">
    <source>
        <dbReference type="ARBA" id="ARBA00022927"/>
    </source>
</evidence>
<dbReference type="FunFam" id="3.40.50.410:FF:000043">
    <property type="entry name" value="Protein transport protein SEC23"/>
    <property type="match status" value="1"/>
</dbReference>
<comment type="function">
    <text evidence="13 14">Component of the coat protein complex II (COPII) which promotes the formation of transport vesicles from the endoplasmic reticulum (ER). The coat has two main functions, the physical deformation of the endoplasmic reticulum membrane into vesicles and the selection of cargo molecules.</text>
</comment>
<dbReference type="Proteomes" id="UP000639772">
    <property type="component" value="Chromosome 13"/>
</dbReference>
<feature type="domain" description="Sec23/Sec24 helical" evidence="18">
    <location>
        <begin position="509"/>
        <end position="606"/>
    </location>
</feature>
<evidence type="ECO:0000259" key="18">
    <source>
        <dbReference type="Pfam" id="PF04815"/>
    </source>
</evidence>
<dbReference type="InterPro" id="IPR036175">
    <property type="entry name" value="Sec23/24_helical_dom_sf"/>
</dbReference>
<keyword evidence="6 14" id="KW-0256">Endoplasmic reticulum</keyword>
<dbReference type="OrthoDB" id="10256289at2759"/>
<dbReference type="SUPFAM" id="SSF81811">
    <property type="entry name" value="Helical domain of Sec23/24"/>
    <property type="match status" value="1"/>
</dbReference>
<dbReference type="Pfam" id="PF04811">
    <property type="entry name" value="Sec23_trunk"/>
    <property type="match status" value="1"/>
</dbReference>
<dbReference type="Pfam" id="PF04815">
    <property type="entry name" value="Sec23_helical"/>
    <property type="match status" value="1"/>
</dbReference>
<comment type="similarity">
    <text evidence="2 14">Belongs to the SEC23/SEC24 family. SEC23 subfamily.</text>
</comment>
<dbReference type="InterPro" id="IPR029006">
    <property type="entry name" value="ADF-H/Gelsolin-like_dom_sf"/>
</dbReference>
<feature type="domain" description="Sec23/Sec24 trunk" evidence="17">
    <location>
        <begin position="132"/>
        <end position="380"/>
    </location>
</feature>
<evidence type="ECO:0000256" key="13">
    <source>
        <dbReference type="ARBA" id="ARBA00025471"/>
    </source>
</evidence>
<evidence type="ECO:0000256" key="2">
    <source>
        <dbReference type="ARBA" id="ARBA00009210"/>
    </source>
</evidence>
<dbReference type="FunFam" id="2.30.30.380:FF:000001">
    <property type="entry name" value="Protein transport protein SEC23"/>
    <property type="match status" value="1"/>
</dbReference>
<keyword evidence="14" id="KW-0963">Cytoplasm</keyword>
<proteinExistence type="inferred from homology"/>
<dbReference type="InterPro" id="IPR007123">
    <property type="entry name" value="Gelsolin-like_dom"/>
</dbReference>
<dbReference type="GO" id="GO:0070971">
    <property type="term" value="C:endoplasmic reticulum exit site"/>
    <property type="evidence" value="ECO:0007669"/>
    <property type="project" value="TreeGrafter"/>
</dbReference>
<reference evidence="20 21" key="1">
    <citation type="journal article" date="2020" name="Nat. Food">
        <title>A phased Vanilla planifolia genome enables genetic improvement of flavour and production.</title>
        <authorList>
            <person name="Hasing T."/>
            <person name="Tang H."/>
            <person name="Brym M."/>
            <person name="Khazi F."/>
            <person name="Huang T."/>
            <person name="Chambers A.H."/>
        </authorList>
    </citation>
    <scope>NUCLEOTIDE SEQUENCE [LARGE SCALE GENOMIC DNA]</scope>
    <source>
        <tissue evidence="20">Leaf</tissue>
    </source>
</reference>
<dbReference type="InterPro" id="IPR036174">
    <property type="entry name" value="Znf_Sec23_Sec24_sf"/>
</dbReference>
<comment type="subcellular location">
    <subcellularLocation>
        <location evidence="14">Cytoplasmic vesicle</location>
        <location evidence="14">COPII-coated vesicle membrane</location>
        <topology evidence="14">Peripheral membrane protein</topology>
        <orientation evidence="14">Cytoplasmic side</orientation>
    </subcellularLocation>
    <subcellularLocation>
        <location evidence="14">Endoplasmic reticulum membrane</location>
        <topology evidence="14">Peripheral membrane protein</topology>
        <orientation evidence="14">Cytoplasmic side</orientation>
    </subcellularLocation>
    <subcellularLocation>
        <location evidence="1">Golgi apparatus membrane</location>
        <topology evidence="1">Peripheral membrane protein</topology>
        <orientation evidence="1">Cytoplasmic side</orientation>
    </subcellularLocation>
</comment>
<evidence type="ECO:0000256" key="14">
    <source>
        <dbReference type="RuleBase" id="RU365030"/>
    </source>
</evidence>
<dbReference type="EMBL" id="JADCNM010000013">
    <property type="protein sequence ID" value="KAG0456766.1"/>
    <property type="molecule type" value="Genomic_DNA"/>
</dbReference>
<dbReference type="SUPFAM" id="SSF53300">
    <property type="entry name" value="vWA-like"/>
    <property type="match status" value="1"/>
</dbReference>
<evidence type="ECO:0000259" key="19">
    <source>
        <dbReference type="Pfam" id="PF08033"/>
    </source>
</evidence>
<dbReference type="Pfam" id="PF04810">
    <property type="entry name" value="zf-Sec23_Sec24"/>
    <property type="match status" value="1"/>
</dbReference>
<keyword evidence="4 14" id="KW-0813">Transport</keyword>